<proteinExistence type="predicted"/>
<keyword evidence="2" id="KW-1185">Reference proteome</keyword>
<reference evidence="1 2" key="1">
    <citation type="submission" date="2022-07" db="EMBL/GenBank/DDBJ databases">
        <title>Fecal culturing of patients with breast cancer.</title>
        <authorList>
            <person name="Teng N.M.Y."/>
            <person name="Kiu R."/>
            <person name="Evans R."/>
            <person name="Baker D.J."/>
            <person name="Zenner C."/>
            <person name="Robinson S.D."/>
            <person name="Hall L.J."/>
        </authorList>
    </citation>
    <scope>NUCLEOTIDE SEQUENCE [LARGE SCALE GENOMIC DNA]</scope>
    <source>
        <strain evidence="1 2">LH1063</strain>
    </source>
</reference>
<evidence type="ECO:0000313" key="2">
    <source>
        <dbReference type="Proteomes" id="UP001205603"/>
    </source>
</evidence>
<evidence type="ECO:0008006" key="3">
    <source>
        <dbReference type="Google" id="ProtNLM"/>
    </source>
</evidence>
<name>A0ABT1MHB5_9BACT</name>
<sequence length="189" mass="22038">MERITDFHHCLSGSISRNFVDKIVRSVLNHPDDFKMLYSLITTSETKISWRAAWACEKLCKERPEWFIPLYNELSESAQSCQHEGTKRLLLSIIYHLPIPEKLPICLLDFCIEKMLDPEESIAVQSLCIKIAFEIACQQPDLLYELKLYLENTNTEYYSTAVKSTVRIILKKISQMKSEKKDRICSQKN</sequence>
<evidence type="ECO:0000313" key="1">
    <source>
        <dbReference type="EMBL" id="MCP9612022.1"/>
    </source>
</evidence>
<comment type="caution">
    <text evidence="1">The sequence shown here is derived from an EMBL/GenBank/DDBJ whole genome shotgun (WGS) entry which is preliminary data.</text>
</comment>
<protein>
    <recommendedName>
        <fullName evidence="3">DNA alkylation repair enzyme</fullName>
    </recommendedName>
</protein>
<dbReference type="InterPro" id="IPR016024">
    <property type="entry name" value="ARM-type_fold"/>
</dbReference>
<dbReference type="RefSeq" id="WP_255027241.1">
    <property type="nucleotide sequence ID" value="NZ_JANDHW010000006.1"/>
</dbReference>
<dbReference type="Proteomes" id="UP001205603">
    <property type="component" value="Unassembled WGS sequence"/>
</dbReference>
<organism evidence="1 2">
    <name type="scientific">Coprobacter tertius</name>
    <dbReference type="NCBI Taxonomy" id="2944915"/>
    <lineage>
        <taxon>Bacteria</taxon>
        <taxon>Pseudomonadati</taxon>
        <taxon>Bacteroidota</taxon>
        <taxon>Bacteroidia</taxon>
        <taxon>Bacteroidales</taxon>
        <taxon>Barnesiellaceae</taxon>
        <taxon>Coprobacter</taxon>
    </lineage>
</organism>
<gene>
    <name evidence="1" type="ORF">NMU02_07960</name>
</gene>
<dbReference type="EMBL" id="JANDHW010000006">
    <property type="protein sequence ID" value="MCP9612022.1"/>
    <property type="molecule type" value="Genomic_DNA"/>
</dbReference>
<accession>A0ABT1MHB5</accession>
<dbReference type="SUPFAM" id="SSF48371">
    <property type="entry name" value="ARM repeat"/>
    <property type="match status" value="1"/>
</dbReference>